<reference evidence="1" key="1">
    <citation type="submission" date="2021-01" db="EMBL/GenBank/DDBJ databases">
        <authorList>
            <person name="Sun Q."/>
        </authorList>
    </citation>
    <scope>NUCLEOTIDE SEQUENCE</scope>
    <source>
        <strain evidence="1">YIM B02566</strain>
    </source>
</reference>
<proteinExistence type="predicted"/>
<keyword evidence="2" id="KW-1185">Reference proteome</keyword>
<dbReference type="Proteomes" id="UP000616151">
    <property type="component" value="Unassembled WGS sequence"/>
</dbReference>
<accession>A0ACC5RG43</accession>
<evidence type="ECO:0000313" key="1">
    <source>
        <dbReference type="EMBL" id="MBK1871577.1"/>
    </source>
</evidence>
<protein>
    <submittedName>
        <fullName evidence="1">Uncharacterized protein</fullName>
    </submittedName>
</protein>
<name>A0ACC5RG43_9HYPH</name>
<organism evidence="1 2">
    <name type="scientific">Taklimakanibacter albus</name>
    <dbReference type="NCBI Taxonomy" id="2800327"/>
    <lineage>
        <taxon>Bacteria</taxon>
        <taxon>Pseudomonadati</taxon>
        <taxon>Pseudomonadota</taxon>
        <taxon>Alphaproteobacteria</taxon>
        <taxon>Hyphomicrobiales</taxon>
        <taxon>Aestuariivirgaceae</taxon>
        <taxon>Taklimakanibacter</taxon>
    </lineage>
</organism>
<sequence>MADPRLDSPSPQNPTFSDDVDPDEKLLTEAADRLAVGRQQQAQTEIDAEFGPNAPLPEDPRRMKPSQIGQSIAAGMVKAGLEVKDFVMGEPNFEDKSPLRKEIEHKSDSLRMTSGINAAAGSISQFVTGLAGAGKILGPIKTGSRALKWGYESLKAAGVGAMVFDPHEQRLADVVEQFPAISSPVTEYLQSDPTDSAAEGRFKSAVESIGMDAVFAGIFALSLKGMKLIKTGTTKNVTAGAQLLDQANTEMATYASDKERLSQGWTIKTEGDEIVPTDAERQSQGWTIKDESGVAPQPAQAAPSTEAPGAPTAPPTAADSGVAPVGKTPAVSPAGAPQAAPKVVQGDATQATDIKPITAPKDITDDEVTRILDAADTATGAKMIDQTGSTFSGISPGGLISWTKVGGPAEVQLYVQKLSEVVAKRLTKAKGGDVLSDARVNKMVQARADLFDEDPALVMGFLKQQGKNANSMVADMEASYAVSNAILSDSYKMAQKIKYGALEQWGGDAAKAMEDFLKVTSLGVEMLGSARAMTANFGRGLRRQRKEFKLTPADIEKFKTLGPEALVEAVYHSQGNPKLISKTLSPGYWQRLQKGAEFLLINGPLWWYPTHVVNGISNLYLLHARPAEKIIGSLAMGKAGSQIRNQALKEYRFMYGAIWDGLEAGWDAYKRGDSKIAPHESAFQDLAASGDNIATMFKPFTDISSVLHNMLMASKLALGQPTRALGAVDETVKVIRYRAVIQARAAQEATDQGLKGQAAQAYISKSLDDSFDEAGQAIDIAALREAQATTFSQPLQGKTLGHTIQTNVATHPFLRTVFTYVRTPINALRYTWKMTPILNMAQTEFRNSIFGKLGPEAQAHAIGQMSLGALIMGAAGGFAQSGMLTGRGPNDPKLQEQLKSTGWRPYSFVWTSEDGKKRYLPIGRLDPVGMLFGIIADFHDISQHPDKYENGNEVLGAAGIALLQNILNRTYLMSVQSALRGMMEPDKSFGKWAGNVGEAMLPASSLLRGVNPDPYMREARTMMDHVLDNTPGYSNTLPPKRNALGEPITAQKGLWSTSDNDGVDDELTRIIHETDGGITQMAPKLMEGLDMRDLELEDGRTAFDRIQELAFKPSPRQPNIREALAKLFKDKRYQEAPDGKSDLAGTKSRAIAGLLSRYREAAKKQLLRESKIFRDAVTKRKRETIAAARLKRNPGNQPAQPQDSALGMLLDMFNLQQN</sequence>
<comment type="caution">
    <text evidence="1">The sequence shown here is derived from an EMBL/GenBank/DDBJ whole genome shotgun (WGS) entry which is preliminary data.</text>
</comment>
<evidence type="ECO:0000313" key="2">
    <source>
        <dbReference type="Proteomes" id="UP000616151"/>
    </source>
</evidence>
<gene>
    <name evidence="1" type="ORF">JHL16_34745</name>
</gene>
<dbReference type="EMBL" id="JAENHL010000009">
    <property type="protein sequence ID" value="MBK1871577.1"/>
    <property type="molecule type" value="Genomic_DNA"/>
</dbReference>